<evidence type="ECO:0000313" key="6">
    <source>
        <dbReference type="EMBL" id="EBA05897.1"/>
    </source>
</evidence>
<dbReference type="MEROPS" id="C40.001"/>
<organism evidence="6 7">
    <name type="scientific">Sagittula stellata (strain ATCC 700073 / DSM 11524 / E-37)</name>
    <dbReference type="NCBI Taxonomy" id="388399"/>
    <lineage>
        <taxon>Bacteria</taxon>
        <taxon>Pseudomonadati</taxon>
        <taxon>Pseudomonadota</taxon>
        <taxon>Alphaproteobacteria</taxon>
        <taxon>Rhodobacterales</taxon>
        <taxon>Roseobacteraceae</taxon>
        <taxon>Sagittula</taxon>
    </lineage>
</organism>
<dbReference type="Gene3D" id="3.90.1720.10">
    <property type="entry name" value="endopeptidase domain like (from Nostoc punctiforme)"/>
    <property type="match status" value="1"/>
</dbReference>
<dbReference type="Pfam" id="PF18348">
    <property type="entry name" value="SH3_16"/>
    <property type="match status" value="1"/>
</dbReference>
<dbReference type="InterPro" id="IPR051794">
    <property type="entry name" value="PG_Endopeptidase_C40"/>
</dbReference>
<dbReference type="SUPFAM" id="SSF54001">
    <property type="entry name" value="Cysteine proteinases"/>
    <property type="match status" value="1"/>
</dbReference>
<dbReference type="InterPro" id="IPR041382">
    <property type="entry name" value="SH3_16"/>
</dbReference>
<dbReference type="Proteomes" id="UP000005713">
    <property type="component" value="Unassembled WGS sequence"/>
</dbReference>
<keyword evidence="7" id="KW-1185">Reference proteome</keyword>
<dbReference type="Pfam" id="PF00877">
    <property type="entry name" value="NLPC_P60"/>
    <property type="match status" value="1"/>
</dbReference>
<gene>
    <name evidence="6" type="ORF">SSE37_15773</name>
</gene>
<evidence type="ECO:0000256" key="4">
    <source>
        <dbReference type="ARBA" id="ARBA00022807"/>
    </source>
</evidence>
<comment type="similarity">
    <text evidence="1">Belongs to the peptidase C40 family.</text>
</comment>
<evidence type="ECO:0000256" key="3">
    <source>
        <dbReference type="ARBA" id="ARBA00022801"/>
    </source>
</evidence>
<dbReference type="InterPro" id="IPR038765">
    <property type="entry name" value="Papain-like_cys_pep_sf"/>
</dbReference>
<evidence type="ECO:0000259" key="5">
    <source>
        <dbReference type="PROSITE" id="PS51935"/>
    </source>
</evidence>
<keyword evidence="4" id="KW-0788">Thiol protease</keyword>
<dbReference type="PANTHER" id="PTHR47359:SF3">
    <property type="entry name" value="NLP_P60 DOMAIN-CONTAINING PROTEIN-RELATED"/>
    <property type="match status" value="1"/>
</dbReference>
<reference evidence="6 7" key="1">
    <citation type="submission" date="2006-06" db="EMBL/GenBank/DDBJ databases">
        <authorList>
            <person name="Moran M.A."/>
            <person name="Ferriera S."/>
            <person name="Johnson J."/>
            <person name="Kravitz S."/>
            <person name="Beeson K."/>
            <person name="Sutton G."/>
            <person name="Rogers Y.-H."/>
            <person name="Friedman R."/>
            <person name="Frazier M."/>
            <person name="Venter J.C."/>
        </authorList>
    </citation>
    <scope>NUCLEOTIDE SEQUENCE [LARGE SCALE GENOMIC DNA]</scope>
    <source>
        <strain evidence="6 7">E-37</strain>
    </source>
</reference>
<dbReference type="InterPro" id="IPR000064">
    <property type="entry name" value="NLP_P60_dom"/>
</dbReference>
<dbReference type="AlphaFoldDB" id="A3KAA6"/>
<keyword evidence="3" id="KW-0378">Hydrolase</keyword>
<dbReference type="EMBL" id="AAYA01000021">
    <property type="protein sequence ID" value="EBA05897.1"/>
    <property type="molecule type" value="Genomic_DNA"/>
</dbReference>
<dbReference type="GO" id="GO:0006508">
    <property type="term" value="P:proteolysis"/>
    <property type="evidence" value="ECO:0007669"/>
    <property type="project" value="UniProtKB-KW"/>
</dbReference>
<dbReference type="GO" id="GO:0008234">
    <property type="term" value="F:cysteine-type peptidase activity"/>
    <property type="evidence" value="ECO:0007669"/>
    <property type="project" value="UniProtKB-KW"/>
</dbReference>
<feature type="domain" description="NlpC/P60" evidence="5">
    <location>
        <begin position="158"/>
        <end position="282"/>
    </location>
</feature>
<sequence length="282" mass="30600">MAHVSLKGLVEATAFTEGELHAVNRPGPADLLNAPGGKRERQLLTGESFRVLDVERKSHGETYSEYAFGFAEADGYVGYISRSYLRPAQFPVTHRVSAARAIGIESRDVKQPGTPIMLSMGSLVRASGHEDNWFNTQVYAPHVGVNRWVRGTQLALVDQYETDPVAVSDRLIGTPYLWGGNSAFGIDCSGLVQIGCRMCNIPCPGDSDMQARDLGETLPPGTPPQRGDLMFWKGHVAWVADPETLLHANAHHMATAYEPIAVAIARIEAAGDGPVTRHARLT</sequence>
<evidence type="ECO:0000256" key="1">
    <source>
        <dbReference type="ARBA" id="ARBA00007074"/>
    </source>
</evidence>
<protein>
    <submittedName>
        <fullName evidence="6">NLP/P60</fullName>
    </submittedName>
</protein>
<dbReference type="eggNOG" id="COG0791">
    <property type="taxonomic scope" value="Bacteria"/>
</dbReference>
<evidence type="ECO:0000256" key="2">
    <source>
        <dbReference type="ARBA" id="ARBA00022670"/>
    </source>
</evidence>
<comment type="caution">
    <text evidence="6">The sequence shown here is derived from an EMBL/GenBank/DDBJ whole genome shotgun (WGS) entry which is preliminary data.</text>
</comment>
<dbReference type="PROSITE" id="PS51935">
    <property type="entry name" value="NLPC_P60"/>
    <property type="match status" value="1"/>
</dbReference>
<keyword evidence="2" id="KW-0645">Protease</keyword>
<name>A3KAA6_SAGS3</name>
<evidence type="ECO:0000313" key="7">
    <source>
        <dbReference type="Proteomes" id="UP000005713"/>
    </source>
</evidence>
<accession>A3KAA6</accession>
<dbReference type="PANTHER" id="PTHR47359">
    <property type="entry name" value="PEPTIDOGLYCAN DL-ENDOPEPTIDASE CWLO"/>
    <property type="match status" value="1"/>
</dbReference>
<proteinExistence type="inferred from homology"/>